<sequence length="74" mass="8406">MVMDIAFHVGVGNVFRQHPQADRFRGHSCRQVPDRIEDTAVLVGILVDDALIGIHQALDAQFDVLLLEFFDFLR</sequence>
<reference evidence="1" key="1">
    <citation type="submission" date="2019-08" db="EMBL/GenBank/DDBJ databases">
        <authorList>
            <person name="Kucharzyk K."/>
            <person name="Murdoch R.W."/>
            <person name="Higgins S."/>
            <person name="Loffler F."/>
        </authorList>
    </citation>
    <scope>NUCLEOTIDE SEQUENCE</scope>
</reference>
<evidence type="ECO:0000313" key="1">
    <source>
        <dbReference type="EMBL" id="MPN58109.1"/>
    </source>
</evidence>
<dbReference type="AlphaFoldDB" id="A0A645J5Y1"/>
<gene>
    <name evidence="1" type="ORF">SDC9_205810</name>
</gene>
<accession>A0A645J5Y1</accession>
<protein>
    <submittedName>
        <fullName evidence="1">Uncharacterized protein</fullName>
    </submittedName>
</protein>
<comment type="caution">
    <text evidence="1">The sequence shown here is derived from an EMBL/GenBank/DDBJ whole genome shotgun (WGS) entry which is preliminary data.</text>
</comment>
<dbReference type="EMBL" id="VSSQ01130446">
    <property type="protein sequence ID" value="MPN58109.1"/>
    <property type="molecule type" value="Genomic_DNA"/>
</dbReference>
<proteinExistence type="predicted"/>
<name>A0A645J5Y1_9ZZZZ</name>
<organism evidence="1">
    <name type="scientific">bioreactor metagenome</name>
    <dbReference type="NCBI Taxonomy" id="1076179"/>
    <lineage>
        <taxon>unclassified sequences</taxon>
        <taxon>metagenomes</taxon>
        <taxon>ecological metagenomes</taxon>
    </lineage>
</organism>